<evidence type="ECO:0000313" key="2">
    <source>
        <dbReference type="Proteomes" id="UP000015531"/>
    </source>
</evidence>
<name>T0IS44_9SPHN</name>
<dbReference type="AlphaFoldDB" id="T0IS44"/>
<dbReference type="PATRIC" id="fig|1331060.3.peg.3941"/>
<proteinExistence type="predicted"/>
<accession>T0IS44</accession>
<protein>
    <submittedName>
        <fullName evidence="1">Uncharacterized protein</fullName>
    </submittedName>
</protein>
<dbReference type="Proteomes" id="UP000015531">
    <property type="component" value="Unassembled WGS sequence"/>
</dbReference>
<reference evidence="1 2" key="1">
    <citation type="journal article" date="2013" name="Genome Announc.">
        <title>Draft Genome Sequence of Sphingobium lactosutens Strain DS20T, Isolated from a Hexachlorocyclohexane Dumpsite.</title>
        <authorList>
            <person name="Kumar R."/>
            <person name="Dwivedi V."/>
            <person name="Negi V."/>
            <person name="Khurana J.P."/>
            <person name="Lal R."/>
        </authorList>
    </citation>
    <scope>NUCLEOTIDE SEQUENCE [LARGE SCALE GENOMIC DNA]</scope>
    <source>
        <strain evidence="1 2">DS20</strain>
    </source>
</reference>
<dbReference type="EMBL" id="ATDP01000103">
    <property type="protein sequence ID" value="EQB12499.1"/>
    <property type="molecule type" value="Genomic_DNA"/>
</dbReference>
<gene>
    <name evidence="1" type="ORF">RLDS_20405</name>
</gene>
<evidence type="ECO:0000313" key="1">
    <source>
        <dbReference type="EMBL" id="EQB12499.1"/>
    </source>
</evidence>
<keyword evidence="2" id="KW-1185">Reference proteome</keyword>
<comment type="caution">
    <text evidence="1">The sequence shown here is derived from an EMBL/GenBank/DDBJ whole genome shotgun (WGS) entry which is preliminary data.</text>
</comment>
<organism evidence="1 2">
    <name type="scientific">Sphingobium lactosutens DS20</name>
    <dbReference type="NCBI Taxonomy" id="1331060"/>
    <lineage>
        <taxon>Bacteria</taxon>
        <taxon>Pseudomonadati</taxon>
        <taxon>Pseudomonadota</taxon>
        <taxon>Alphaproteobacteria</taxon>
        <taxon>Sphingomonadales</taxon>
        <taxon>Sphingomonadaceae</taxon>
        <taxon>Sphingobium</taxon>
    </lineage>
</organism>
<sequence>MIIYAANRLLLQFALNASPDAMAVRGFCLAHSLSLSDGHVSVFLDFADFSPG</sequence>